<gene>
    <name evidence="3" type="ORF">D1012_03820</name>
</gene>
<evidence type="ECO:0000313" key="4">
    <source>
        <dbReference type="Proteomes" id="UP000284547"/>
    </source>
</evidence>
<dbReference type="RefSeq" id="WP_118149958.1">
    <property type="nucleotide sequence ID" value="NZ_QWEY01000001.1"/>
</dbReference>
<dbReference type="InterPro" id="IPR041657">
    <property type="entry name" value="HTH_17"/>
</dbReference>
<dbReference type="GO" id="GO:0003677">
    <property type="term" value="F:DNA binding"/>
    <property type="evidence" value="ECO:0007669"/>
    <property type="project" value="UniProtKB-KW"/>
</dbReference>
<dbReference type="SUPFAM" id="SSF46955">
    <property type="entry name" value="Putative DNA-binding domain"/>
    <property type="match status" value="1"/>
</dbReference>
<organism evidence="3 4">
    <name type="scientific">Pseudotabrizicola alkalilacus</name>
    <dbReference type="NCBI Taxonomy" id="2305252"/>
    <lineage>
        <taxon>Bacteria</taxon>
        <taxon>Pseudomonadati</taxon>
        <taxon>Pseudomonadota</taxon>
        <taxon>Alphaproteobacteria</taxon>
        <taxon>Rhodobacterales</taxon>
        <taxon>Paracoccaceae</taxon>
        <taxon>Pseudotabrizicola</taxon>
    </lineage>
</organism>
<evidence type="ECO:0000256" key="1">
    <source>
        <dbReference type="SAM" id="MobiDB-lite"/>
    </source>
</evidence>
<keyword evidence="3" id="KW-0238">DNA-binding</keyword>
<feature type="region of interest" description="Disordered" evidence="1">
    <location>
        <begin position="57"/>
        <end position="76"/>
    </location>
</feature>
<dbReference type="Proteomes" id="UP000284547">
    <property type="component" value="Unassembled WGS sequence"/>
</dbReference>
<dbReference type="AlphaFoldDB" id="A0A411Z859"/>
<dbReference type="Pfam" id="PF12728">
    <property type="entry name" value="HTH_17"/>
    <property type="match status" value="1"/>
</dbReference>
<evidence type="ECO:0000259" key="2">
    <source>
        <dbReference type="Pfam" id="PF12728"/>
    </source>
</evidence>
<name>A0A411Z859_9RHOB</name>
<dbReference type="OrthoDB" id="9801242at2"/>
<evidence type="ECO:0000313" key="3">
    <source>
        <dbReference type="EMBL" id="RGP39241.1"/>
    </source>
</evidence>
<protein>
    <submittedName>
        <fullName evidence="3">DNA-binding protein</fullName>
    </submittedName>
</protein>
<proteinExistence type="predicted"/>
<dbReference type="Gene3D" id="1.10.238.160">
    <property type="match status" value="1"/>
</dbReference>
<reference evidence="3 4" key="1">
    <citation type="submission" date="2018-08" db="EMBL/GenBank/DDBJ databases">
        <title>Flavobacterium tibetense sp. nov., isolated from a wetland YonghuCo on Tibetan Plateau.</title>
        <authorList>
            <person name="Phurbu D."/>
            <person name="Lu H."/>
            <person name="Xing P."/>
        </authorList>
    </citation>
    <scope>NUCLEOTIDE SEQUENCE [LARGE SCALE GENOMIC DNA]</scope>
    <source>
        <strain evidence="3 4">DJC</strain>
    </source>
</reference>
<dbReference type="InterPro" id="IPR009061">
    <property type="entry name" value="DNA-bd_dom_put_sf"/>
</dbReference>
<sequence length="76" mass="8261">MERKLITIKEVGTALNCSRTTIWRKVKSGALPAPLNVCGMTRWKPEDIEAVLTAAEAAREEPSTPTLRRGRAGIAA</sequence>
<dbReference type="EMBL" id="QWEY01000001">
    <property type="protein sequence ID" value="RGP39241.1"/>
    <property type="molecule type" value="Genomic_DNA"/>
</dbReference>
<comment type="caution">
    <text evidence="3">The sequence shown here is derived from an EMBL/GenBank/DDBJ whole genome shotgun (WGS) entry which is preliminary data.</text>
</comment>
<accession>A0A411Z859</accession>
<keyword evidence="4" id="KW-1185">Reference proteome</keyword>
<feature type="domain" description="Helix-turn-helix" evidence="2">
    <location>
        <begin position="6"/>
        <end position="53"/>
    </location>
</feature>